<evidence type="ECO:0000313" key="1">
    <source>
        <dbReference type="EMBL" id="OSX60353.1"/>
    </source>
</evidence>
<dbReference type="GO" id="GO:0008897">
    <property type="term" value="F:holo-[acyl-carrier-protein] synthase activity"/>
    <property type="evidence" value="ECO:0007669"/>
    <property type="project" value="InterPro"/>
</dbReference>
<dbReference type="SUPFAM" id="SSF56214">
    <property type="entry name" value="4'-phosphopantetheinyl transferase"/>
    <property type="match status" value="1"/>
</dbReference>
<reference evidence="1 2" key="1">
    <citation type="submission" date="2017-04" db="EMBL/GenBank/DDBJ databases">
        <title>Genome Sequence of the Model Brown-Rot Fungus Postia placenta SB12.</title>
        <authorList>
            <consortium name="DOE Joint Genome Institute"/>
            <person name="Gaskell J."/>
            <person name="Kersten P."/>
            <person name="Larrondo L.F."/>
            <person name="Canessa P."/>
            <person name="Martinez D."/>
            <person name="Hibbett D."/>
            <person name="Schmoll M."/>
            <person name="Kubicek C.P."/>
            <person name="Martinez A.T."/>
            <person name="Yadav J."/>
            <person name="Master E."/>
            <person name="Magnuson J.K."/>
            <person name="James T."/>
            <person name="Yaver D."/>
            <person name="Berka R."/>
            <person name="Labutti K."/>
            <person name="Lipzen A."/>
            <person name="Aerts A."/>
            <person name="Barry K."/>
            <person name="Henrissat B."/>
            <person name="Blanchette R."/>
            <person name="Grigoriev I."/>
            <person name="Cullen D."/>
        </authorList>
    </citation>
    <scope>NUCLEOTIDE SEQUENCE [LARGE SCALE GENOMIC DNA]</scope>
    <source>
        <strain evidence="1 2">MAD-698-R-SB12</strain>
    </source>
</reference>
<evidence type="ECO:0000313" key="2">
    <source>
        <dbReference type="Proteomes" id="UP000194127"/>
    </source>
</evidence>
<accession>A0A1X6MVX1</accession>
<dbReference type="AlphaFoldDB" id="A0A1X6MVX1"/>
<keyword evidence="2" id="KW-1185">Reference proteome</keyword>
<dbReference type="RefSeq" id="XP_024337147.1">
    <property type="nucleotide sequence ID" value="XM_024486162.1"/>
</dbReference>
<dbReference type="Proteomes" id="UP000194127">
    <property type="component" value="Unassembled WGS sequence"/>
</dbReference>
<dbReference type="OrthoDB" id="15433at2759"/>
<dbReference type="GO" id="GO:0000287">
    <property type="term" value="F:magnesium ion binding"/>
    <property type="evidence" value="ECO:0007669"/>
    <property type="project" value="InterPro"/>
</dbReference>
<dbReference type="GeneID" id="36331111"/>
<dbReference type="EMBL" id="KZ110600">
    <property type="protein sequence ID" value="OSX60353.1"/>
    <property type="molecule type" value="Genomic_DNA"/>
</dbReference>
<proteinExistence type="predicted"/>
<dbReference type="InterPro" id="IPR037143">
    <property type="entry name" value="4-PPantetheinyl_Trfase_dom_sf"/>
</dbReference>
<dbReference type="STRING" id="670580.A0A1X6MVX1"/>
<evidence type="ECO:0008006" key="3">
    <source>
        <dbReference type="Google" id="ProtNLM"/>
    </source>
</evidence>
<organism evidence="1 2">
    <name type="scientific">Postia placenta MAD-698-R-SB12</name>
    <dbReference type="NCBI Taxonomy" id="670580"/>
    <lineage>
        <taxon>Eukaryota</taxon>
        <taxon>Fungi</taxon>
        <taxon>Dikarya</taxon>
        <taxon>Basidiomycota</taxon>
        <taxon>Agaricomycotina</taxon>
        <taxon>Agaricomycetes</taxon>
        <taxon>Polyporales</taxon>
        <taxon>Adustoporiaceae</taxon>
        <taxon>Rhodonia</taxon>
    </lineage>
</organism>
<name>A0A1X6MVX1_9APHY</name>
<gene>
    <name evidence="1" type="ORF">POSPLADRAFT_1148313</name>
</gene>
<dbReference type="Gene3D" id="3.90.470.20">
    <property type="entry name" value="4'-phosphopantetheinyl transferase domain"/>
    <property type="match status" value="2"/>
</dbReference>
<sequence>MGILGIGVDVLHVPRILELIKRRTAARLAARILSETDVKEAAYKALYPVAKPAWKELTFHGLQRGVDGRKPTLEFHPSMPSGQVGKLHASVSHDGEYVFTTVLVEESGCKA</sequence>
<protein>
    <recommendedName>
        <fullName evidence="3">4'-phosphopantetheinyl transferase domain-containing protein</fullName>
    </recommendedName>
</protein>